<feature type="domain" description="Helicase HerA central" evidence="2">
    <location>
        <begin position="40"/>
        <end position="84"/>
    </location>
</feature>
<name>A0AAW9QX67_9CHRO</name>
<evidence type="ECO:0000313" key="4">
    <source>
        <dbReference type="Proteomes" id="UP001328733"/>
    </source>
</evidence>
<dbReference type="AlphaFoldDB" id="A0AAW9QX67"/>
<dbReference type="PANTHER" id="PTHR30121:SF6">
    <property type="entry name" value="SLR6007 PROTEIN"/>
    <property type="match status" value="1"/>
</dbReference>
<reference evidence="3 4" key="1">
    <citation type="submission" date="2024-01" db="EMBL/GenBank/DDBJ databases">
        <title>Genomic insights into the taxonomy and metabolism of the cyanobacterium Pannus brasiliensis CCIBt3594.</title>
        <authorList>
            <person name="Machado M."/>
            <person name="Botero N.B."/>
            <person name="Andreote A.P.D."/>
            <person name="Feitosa A.M.T."/>
            <person name="Popin R."/>
            <person name="Sivonen K."/>
            <person name="Fiore M.F."/>
        </authorList>
    </citation>
    <scope>NUCLEOTIDE SEQUENCE [LARGE SCALE GENOMIC DNA]</scope>
    <source>
        <strain evidence="3 4">CCIBt3594</strain>
    </source>
</reference>
<evidence type="ECO:0000259" key="2">
    <source>
        <dbReference type="Pfam" id="PF01935"/>
    </source>
</evidence>
<organism evidence="3 4">
    <name type="scientific">Pannus brasiliensis CCIBt3594</name>
    <dbReference type="NCBI Taxonomy" id="1427578"/>
    <lineage>
        <taxon>Bacteria</taxon>
        <taxon>Bacillati</taxon>
        <taxon>Cyanobacteriota</taxon>
        <taxon>Cyanophyceae</taxon>
        <taxon>Oscillatoriophycideae</taxon>
        <taxon>Chroococcales</taxon>
        <taxon>Microcystaceae</taxon>
        <taxon>Pannus</taxon>
    </lineage>
</organism>
<dbReference type="InterPro" id="IPR027417">
    <property type="entry name" value="P-loop_NTPase"/>
</dbReference>
<dbReference type="RefSeq" id="WP_332867521.1">
    <property type="nucleotide sequence ID" value="NZ_JBAFSM010000071.1"/>
</dbReference>
<accession>A0AAW9QX67</accession>
<dbReference type="Gene3D" id="3.40.50.300">
    <property type="entry name" value="P-loop containing nucleotide triphosphate hydrolases"/>
    <property type="match status" value="2"/>
</dbReference>
<sequence length="361" mass="39761">MFGKSRPLPASRMTAAPKPAIDRSRPGGILLGDNHYWNPETLANPHGAIVGASGSGKTQTLKAIALDASRVYNCKLIIIDFHGDQYLPGETRYELHASSDHGINPLTIDLSTTGGGPKLQAIAVADSFTRSLRLGPNQNGLMIDLLIECYRGEGIEDDPATWTREPPTLANLEELLKKRITTGCKESPKLSLKLRATFEYGIFSRNQPDIFSPDIVRIDLSELSKVPGLQAIAAETVCKQAIDRHRLLGESNSKIPSRIIFIDECKELKGQRTPDRIVADGRKYGLGLWIASQRTEHLSAEILSNTQTKIVLPVDAIDVAATAKKFRFHDLQIANLETLNALVRTGSEAFKVKIEPYYKRL</sequence>
<feature type="region of interest" description="Disordered" evidence="1">
    <location>
        <begin position="1"/>
        <end position="24"/>
    </location>
</feature>
<dbReference type="PANTHER" id="PTHR30121">
    <property type="entry name" value="UNCHARACTERIZED PROTEIN YJGR-RELATED"/>
    <property type="match status" value="1"/>
</dbReference>
<proteinExistence type="predicted"/>
<evidence type="ECO:0000256" key="1">
    <source>
        <dbReference type="SAM" id="MobiDB-lite"/>
    </source>
</evidence>
<comment type="caution">
    <text evidence="3">The sequence shown here is derived from an EMBL/GenBank/DDBJ whole genome shotgun (WGS) entry which is preliminary data.</text>
</comment>
<dbReference type="Pfam" id="PF01935">
    <property type="entry name" value="DUF87"/>
    <property type="match status" value="1"/>
</dbReference>
<dbReference type="InterPro" id="IPR051162">
    <property type="entry name" value="T4SS_component"/>
</dbReference>
<gene>
    <name evidence="3" type="ORF">V0288_23175</name>
</gene>
<protein>
    <submittedName>
        <fullName evidence="3">DUF87 domain-containing protein</fullName>
    </submittedName>
</protein>
<dbReference type="Proteomes" id="UP001328733">
    <property type="component" value="Unassembled WGS sequence"/>
</dbReference>
<evidence type="ECO:0000313" key="3">
    <source>
        <dbReference type="EMBL" id="MEG3440050.1"/>
    </source>
</evidence>
<dbReference type="SUPFAM" id="SSF52540">
    <property type="entry name" value="P-loop containing nucleoside triphosphate hydrolases"/>
    <property type="match status" value="1"/>
</dbReference>
<keyword evidence="4" id="KW-1185">Reference proteome</keyword>
<dbReference type="EMBL" id="JBAFSM010000071">
    <property type="protein sequence ID" value="MEG3440050.1"/>
    <property type="molecule type" value="Genomic_DNA"/>
</dbReference>
<dbReference type="InterPro" id="IPR002789">
    <property type="entry name" value="HerA_central"/>
</dbReference>